<dbReference type="SMART" id="SM00895">
    <property type="entry name" value="FCD"/>
    <property type="match status" value="1"/>
</dbReference>
<sequence>MRFEPVKKVPSYEMIVEQIEAGIREGRLHPGDRLPGERRLMETFSVSRPTVREAMRVLHATGVVNTRAGDPRGPEVLPFTPQALERPLLRMTHQQGTTRAELIQFRLLLEGQSALLAAASDDTQAKEEISARAADLTHLADRASTAEPEAPADLPEQFGVLLSGFHTAIRAASGNQLLQATGQAVDGALTTIARQRLGGETDSTALSSRLRRSAQDAAALTERIQAQDPTGARKIATENIYRFYKDRLTAEELEALGPLLG</sequence>
<gene>
    <name evidence="5" type="ORF">HNR09_002708</name>
</gene>
<dbReference type="PROSITE" id="PS50949">
    <property type="entry name" value="HTH_GNTR"/>
    <property type="match status" value="1"/>
</dbReference>
<keyword evidence="6" id="KW-1185">Reference proteome</keyword>
<name>A0A7Z0KD56_9MICC</name>
<dbReference type="InterPro" id="IPR008920">
    <property type="entry name" value="TF_FadR/GntR_C"/>
</dbReference>
<dbReference type="RefSeq" id="WP_179542534.1">
    <property type="nucleotide sequence ID" value="NZ_BAAALL010000001.1"/>
</dbReference>
<dbReference type="PANTHER" id="PTHR43537:SF5">
    <property type="entry name" value="UXU OPERON TRANSCRIPTIONAL REGULATOR"/>
    <property type="match status" value="1"/>
</dbReference>
<dbReference type="PRINTS" id="PR00035">
    <property type="entry name" value="HTHGNTR"/>
</dbReference>
<dbReference type="AlphaFoldDB" id="A0A7Z0KD56"/>
<dbReference type="Proteomes" id="UP000535437">
    <property type="component" value="Unassembled WGS sequence"/>
</dbReference>
<proteinExistence type="predicted"/>
<keyword evidence="1" id="KW-0805">Transcription regulation</keyword>
<keyword evidence="3" id="KW-0804">Transcription</keyword>
<keyword evidence="2 5" id="KW-0238">DNA-binding</keyword>
<accession>A0A7Z0KD56</accession>
<dbReference type="SUPFAM" id="SSF48008">
    <property type="entry name" value="GntR ligand-binding domain-like"/>
    <property type="match status" value="1"/>
</dbReference>
<evidence type="ECO:0000256" key="1">
    <source>
        <dbReference type="ARBA" id="ARBA00023015"/>
    </source>
</evidence>
<comment type="caution">
    <text evidence="5">The sequence shown here is derived from an EMBL/GenBank/DDBJ whole genome shotgun (WGS) entry which is preliminary data.</text>
</comment>
<evidence type="ECO:0000256" key="2">
    <source>
        <dbReference type="ARBA" id="ARBA00023125"/>
    </source>
</evidence>
<evidence type="ECO:0000313" key="5">
    <source>
        <dbReference type="EMBL" id="NYJ79297.1"/>
    </source>
</evidence>
<dbReference type="GO" id="GO:0003677">
    <property type="term" value="F:DNA binding"/>
    <property type="evidence" value="ECO:0007669"/>
    <property type="project" value="UniProtKB-KW"/>
</dbReference>
<protein>
    <submittedName>
        <fullName evidence="5">DNA-binding FadR family transcriptional regulator</fullName>
    </submittedName>
</protein>
<dbReference type="InterPro" id="IPR011711">
    <property type="entry name" value="GntR_C"/>
</dbReference>
<organism evidence="5 6">
    <name type="scientific">Nesterenkonia xinjiangensis</name>
    <dbReference type="NCBI Taxonomy" id="225327"/>
    <lineage>
        <taxon>Bacteria</taxon>
        <taxon>Bacillati</taxon>
        <taxon>Actinomycetota</taxon>
        <taxon>Actinomycetes</taxon>
        <taxon>Micrococcales</taxon>
        <taxon>Micrococcaceae</taxon>
        <taxon>Nesterenkonia</taxon>
    </lineage>
</organism>
<dbReference type="Pfam" id="PF00392">
    <property type="entry name" value="GntR"/>
    <property type="match status" value="1"/>
</dbReference>
<dbReference type="InterPro" id="IPR000524">
    <property type="entry name" value="Tscrpt_reg_HTH_GntR"/>
</dbReference>
<reference evidence="5 6" key="1">
    <citation type="submission" date="2020-07" db="EMBL/GenBank/DDBJ databases">
        <title>Sequencing the genomes of 1000 actinobacteria strains.</title>
        <authorList>
            <person name="Klenk H.-P."/>
        </authorList>
    </citation>
    <scope>NUCLEOTIDE SEQUENCE [LARGE SCALE GENOMIC DNA]</scope>
    <source>
        <strain evidence="5 6">DSM 15475</strain>
    </source>
</reference>
<dbReference type="Gene3D" id="1.10.10.10">
    <property type="entry name" value="Winged helix-like DNA-binding domain superfamily/Winged helix DNA-binding domain"/>
    <property type="match status" value="1"/>
</dbReference>
<dbReference type="CDD" id="cd07377">
    <property type="entry name" value="WHTH_GntR"/>
    <property type="match status" value="1"/>
</dbReference>
<dbReference type="PANTHER" id="PTHR43537">
    <property type="entry name" value="TRANSCRIPTIONAL REGULATOR, GNTR FAMILY"/>
    <property type="match status" value="1"/>
</dbReference>
<dbReference type="InterPro" id="IPR036390">
    <property type="entry name" value="WH_DNA-bd_sf"/>
</dbReference>
<dbReference type="EMBL" id="JACCFY010000001">
    <property type="protein sequence ID" value="NYJ79297.1"/>
    <property type="molecule type" value="Genomic_DNA"/>
</dbReference>
<dbReference type="InterPro" id="IPR036388">
    <property type="entry name" value="WH-like_DNA-bd_sf"/>
</dbReference>
<feature type="domain" description="HTH gntR-type" evidence="4">
    <location>
        <begin position="9"/>
        <end position="79"/>
    </location>
</feature>
<evidence type="ECO:0000313" key="6">
    <source>
        <dbReference type="Proteomes" id="UP000535437"/>
    </source>
</evidence>
<evidence type="ECO:0000256" key="3">
    <source>
        <dbReference type="ARBA" id="ARBA00023163"/>
    </source>
</evidence>
<dbReference type="Gene3D" id="1.20.120.530">
    <property type="entry name" value="GntR ligand-binding domain-like"/>
    <property type="match status" value="1"/>
</dbReference>
<dbReference type="SMART" id="SM00345">
    <property type="entry name" value="HTH_GNTR"/>
    <property type="match status" value="1"/>
</dbReference>
<dbReference type="SUPFAM" id="SSF46785">
    <property type="entry name" value="Winged helix' DNA-binding domain"/>
    <property type="match status" value="1"/>
</dbReference>
<evidence type="ECO:0000259" key="4">
    <source>
        <dbReference type="PROSITE" id="PS50949"/>
    </source>
</evidence>
<dbReference type="GO" id="GO:0003700">
    <property type="term" value="F:DNA-binding transcription factor activity"/>
    <property type="evidence" value="ECO:0007669"/>
    <property type="project" value="InterPro"/>
</dbReference>
<dbReference type="Pfam" id="PF07729">
    <property type="entry name" value="FCD"/>
    <property type="match status" value="1"/>
</dbReference>